<feature type="compositionally biased region" description="Basic and acidic residues" evidence="1">
    <location>
        <begin position="156"/>
        <end position="170"/>
    </location>
</feature>
<keyword evidence="3" id="KW-1185">Reference proteome</keyword>
<proteinExistence type="predicted"/>
<dbReference type="AlphaFoldDB" id="A0A9P4P062"/>
<protein>
    <submittedName>
        <fullName evidence="2">Uncharacterized protein</fullName>
    </submittedName>
</protein>
<reference evidence="2" key="1">
    <citation type="journal article" date="2020" name="Stud. Mycol.">
        <title>101 Dothideomycetes genomes: a test case for predicting lifestyles and emergence of pathogens.</title>
        <authorList>
            <person name="Haridas S."/>
            <person name="Albert R."/>
            <person name="Binder M."/>
            <person name="Bloem J."/>
            <person name="Labutti K."/>
            <person name="Salamov A."/>
            <person name="Andreopoulos B."/>
            <person name="Baker S."/>
            <person name="Barry K."/>
            <person name="Bills G."/>
            <person name="Bluhm B."/>
            <person name="Cannon C."/>
            <person name="Castanera R."/>
            <person name="Culley D."/>
            <person name="Daum C."/>
            <person name="Ezra D."/>
            <person name="Gonzalez J."/>
            <person name="Henrissat B."/>
            <person name="Kuo A."/>
            <person name="Liang C."/>
            <person name="Lipzen A."/>
            <person name="Lutzoni F."/>
            <person name="Magnuson J."/>
            <person name="Mondo S."/>
            <person name="Nolan M."/>
            <person name="Ohm R."/>
            <person name="Pangilinan J."/>
            <person name="Park H.-J."/>
            <person name="Ramirez L."/>
            <person name="Alfaro M."/>
            <person name="Sun H."/>
            <person name="Tritt A."/>
            <person name="Yoshinaga Y."/>
            <person name="Zwiers L.-H."/>
            <person name="Turgeon B."/>
            <person name="Goodwin S."/>
            <person name="Spatafora J."/>
            <person name="Crous P."/>
            <person name="Grigoriev I."/>
        </authorList>
    </citation>
    <scope>NUCLEOTIDE SEQUENCE</scope>
    <source>
        <strain evidence="2">CBS 130266</strain>
    </source>
</reference>
<evidence type="ECO:0000313" key="3">
    <source>
        <dbReference type="Proteomes" id="UP000800235"/>
    </source>
</evidence>
<feature type="region of interest" description="Disordered" evidence="1">
    <location>
        <begin position="156"/>
        <end position="262"/>
    </location>
</feature>
<evidence type="ECO:0000256" key="1">
    <source>
        <dbReference type="SAM" id="MobiDB-lite"/>
    </source>
</evidence>
<dbReference type="EMBL" id="MU007015">
    <property type="protein sequence ID" value="KAF2434832.1"/>
    <property type="molecule type" value="Genomic_DNA"/>
</dbReference>
<organism evidence="2 3">
    <name type="scientific">Tothia fuscella</name>
    <dbReference type="NCBI Taxonomy" id="1048955"/>
    <lineage>
        <taxon>Eukaryota</taxon>
        <taxon>Fungi</taxon>
        <taxon>Dikarya</taxon>
        <taxon>Ascomycota</taxon>
        <taxon>Pezizomycotina</taxon>
        <taxon>Dothideomycetes</taxon>
        <taxon>Pleosporomycetidae</taxon>
        <taxon>Venturiales</taxon>
        <taxon>Cylindrosympodiaceae</taxon>
        <taxon>Tothia</taxon>
    </lineage>
</organism>
<comment type="caution">
    <text evidence="2">The sequence shown here is derived from an EMBL/GenBank/DDBJ whole genome shotgun (WGS) entry which is preliminary data.</text>
</comment>
<name>A0A9P4P062_9PEZI</name>
<gene>
    <name evidence="2" type="ORF">EJ08DRAFT_431789</name>
</gene>
<feature type="compositionally biased region" description="Basic and acidic residues" evidence="1">
    <location>
        <begin position="211"/>
        <end position="223"/>
    </location>
</feature>
<dbReference type="Proteomes" id="UP000800235">
    <property type="component" value="Unassembled WGS sequence"/>
</dbReference>
<accession>A0A9P4P062</accession>
<evidence type="ECO:0000313" key="2">
    <source>
        <dbReference type="EMBL" id="KAF2434832.1"/>
    </source>
</evidence>
<sequence>MSSKPRIPYTTLLSKEEALEKGEACELQRQKWVSDLRAHTANDDNFDQTIMTTVEYDLRVVHTNRENRRHIEAIQKLDEEIAQLLYMEEHANIKEEVDDSLDISEVIAEAVGSDERFEGAVVSLWWLKGGVPVFKVRYPDVEAILEQTDSGITDAKQKVPLTDRVRDTVRQRTASPEASEPLKLLMPPPPPPAQKPMIAPSSSSSDVELLDAEHVDTPVEGHSKSPTTQFAELDLSDAEKAAPAPFQSQATANEKSDVDMLD</sequence>